<gene>
    <name evidence="5" type="ORF">PPTG_10965</name>
</gene>
<dbReference type="PANTHER" id="PTHR13471:SF0">
    <property type="entry name" value="NUCLEAR EXOSOME REGULATOR NRDE2"/>
    <property type="match status" value="1"/>
</dbReference>
<evidence type="ECO:0000256" key="2">
    <source>
        <dbReference type="ARBA" id="ARBA00009265"/>
    </source>
</evidence>
<comment type="similarity">
    <text evidence="2">Belongs to the NRDE2 family.</text>
</comment>
<proteinExistence type="inferred from homology"/>
<reference evidence="6" key="1">
    <citation type="submission" date="2011-12" db="EMBL/GenBank/DDBJ databases">
        <authorList>
            <consortium name="The Broad Institute Genome Sequencing Platform"/>
            <person name="Russ C."/>
            <person name="Tyler B."/>
            <person name="Panabieres F."/>
            <person name="Shan W."/>
            <person name="Tripathy S."/>
            <person name="Grunwald N."/>
            <person name="Machado M."/>
            <person name="Young S.K."/>
            <person name="Zeng Q."/>
            <person name="Gargeya S."/>
            <person name="Fitzgerald M."/>
            <person name="Haas B."/>
            <person name="Abouelleil A."/>
            <person name="Alvarado L."/>
            <person name="Arachchi H.M."/>
            <person name="Berlin A."/>
            <person name="Chapman S.B."/>
            <person name="Gearin G."/>
            <person name="Goldberg J."/>
            <person name="Griggs A."/>
            <person name="Gujja S."/>
            <person name="Hansen M."/>
            <person name="Heiman D."/>
            <person name="Howarth C."/>
            <person name="Larimer J."/>
            <person name="Lui A."/>
            <person name="MacDonald P.J.P."/>
            <person name="McCowen C."/>
            <person name="Montmayeur A."/>
            <person name="Murphy C."/>
            <person name="Neiman D."/>
            <person name="Pearson M."/>
            <person name="Priest M."/>
            <person name="Roberts A."/>
            <person name="Saif S."/>
            <person name="Shea T."/>
            <person name="Sisk P."/>
            <person name="Stolte C."/>
            <person name="Sykes S."/>
            <person name="Wortman J."/>
            <person name="Nusbaum C."/>
            <person name="Birren B."/>
        </authorList>
    </citation>
    <scope>NUCLEOTIDE SEQUENCE [LARGE SCALE GENOMIC DNA]</scope>
    <source>
        <strain evidence="6">INRA-310</strain>
    </source>
</reference>
<dbReference type="RefSeq" id="XP_008904748.1">
    <property type="nucleotide sequence ID" value="XM_008906500.1"/>
</dbReference>
<evidence type="ECO:0000313" key="6">
    <source>
        <dbReference type="Proteomes" id="UP000018817"/>
    </source>
</evidence>
<dbReference type="OMA" id="YARIITV"/>
<dbReference type="PANTHER" id="PTHR13471">
    <property type="entry name" value="TETRATRICOPEPTIDE-LIKE HELICAL"/>
    <property type="match status" value="1"/>
</dbReference>
<dbReference type="OrthoDB" id="297219at2759"/>
<feature type="compositionally biased region" description="Basic residues" evidence="4">
    <location>
        <begin position="64"/>
        <end position="83"/>
    </location>
</feature>
<dbReference type="EMBL" id="KI669583">
    <property type="protein sequence ID" value="ETN10311.1"/>
    <property type="molecule type" value="Genomic_DNA"/>
</dbReference>
<evidence type="ECO:0000256" key="1">
    <source>
        <dbReference type="ARBA" id="ARBA00004123"/>
    </source>
</evidence>
<reference evidence="5 6" key="2">
    <citation type="submission" date="2013-11" db="EMBL/GenBank/DDBJ databases">
        <title>The Genome Sequence of Phytophthora parasitica INRA-310.</title>
        <authorList>
            <consortium name="The Broad Institute Genomics Platform"/>
            <person name="Russ C."/>
            <person name="Tyler B."/>
            <person name="Panabieres F."/>
            <person name="Shan W."/>
            <person name="Tripathy S."/>
            <person name="Grunwald N."/>
            <person name="Machado M."/>
            <person name="Johnson C.S."/>
            <person name="Arredondo F."/>
            <person name="Hong C."/>
            <person name="Coffey M."/>
            <person name="Young S.K."/>
            <person name="Zeng Q."/>
            <person name="Gargeya S."/>
            <person name="Fitzgerald M."/>
            <person name="Abouelleil A."/>
            <person name="Alvarado L."/>
            <person name="Chapman S.B."/>
            <person name="Gainer-Dewar J."/>
            <person name="Goldberg J."/>
            <person name="Griggs A."/>
            <person name="Gujja S."/>
            <person name="Hansen M."/>
            <person name="Howarth C."/>
            <person name="Imamovic A."/>
            <person name="Ireland A."/>
            <person name="Larimer J."/>
            <person name="McCowan C."/>
            <person name="Murphy C."/>
            <person name="Pearson M."/>
            <person name="Poon T.W."/>
            <person name="Priest M."/>
            <person name="Roberts A."/>
            <person name="Saif S."/>
            <person name="Shea T."/>
            <person name="Sykes S."/>
            <person name="Wortman J."/>
            <person name="Nusbaum C."/>
            <person name="Birren B."/>
        </authorList>
    </citation>
    <scope>NUCLEOTIDE SEQUENCE [LARGE SCALE GENOMIC DNA]</scope>
    <source>
        <strain evidence="5 6">INRA-310</strain>
    </source>
</reference>
<feature type="compositionally biased region" description="Acidic residues" evidence="4">
    <location>
        <begin position="670"/>
        <end position="683"/>
    </location>
</feature>
<dbReference type="InterPro" id="IPR013633">
    <property type="entry name" value="NRDE-2"/>
</dbReference>
<protein>
    <submittedName>
        <fullName evidence="5">Uncharacterized protein</fullName>
    </submittedName>
</protein>
<feature type="compositionally biased region" description="Basic residues" evidence="4">
    <location>
        <begin position="131"/>
        <end position="142"/>
    </location>
</feature>
<dbReference type="InterPro" id="IPR011990">
    <property type="entry name" value="TPR-like_helical_dom_sf"/>
</dbReference>
<feature type="region of interest" description="Disordered" evidence="4">
    <location>
        <begin position="634"/>
        <end position="688"/>
    </location>
</feature>
<organism evidence="5 6">
    <name type="scientific">Phytophthora nicotianae (strain INRA-310)</name>
    <name type="common">Phytophthora parasitica</name>
    <dbReference type="NCBI Taxonomy" id="761204"/>
    <lineage>
        <taxon>Eukaryota</taxon>
        <taxon>Sar</taxon>
        <taxon>Stramenopiles</taxon>
        <taxon>Oomycota</taxon>
        <taxon>Peronosporomycetes</taxon>
        <taxon>Peronosporales</taxon>
        <taxon>Peronosporaceae</taxon>
        <taxon>Phytophthora</taxon>
    </lineage>
</organism>
<feature type="compositionally biased region" description="Basic and acidic residues" evidence="4">
    <location>
        <begin position="42"/>
        <end position="51"/>
    </location>
</feature>
<dbReference type="GO" id="GO:0031048">
    <property type="term" value="P:regulatory ncRNA-mediated heterochromatin formation"/>
    <property type="evidence" value="ECO:0007669"/>
    <property type="project" value="TreeGrafter"/>
</dbReference>
<dbReference type="VEuPathDB" id="FungiDB:PPTG_10965"/>
<keyword evidence="3" id="KW-0539">Nucleus</keyword>
<dbReference type="STRING" id="761204.W2QBU1"/>
<sequence length="1408" mass="160661">MRKLRLIMFAAGRTAATHDVDADAEDAVNDWLSVGKSFSSGKSDDIAKMTEDVADSSESALQVYKHRRSKHRHKEKKIHKEKKRRSEESAAVTSRESRHLAKRKKKSKDRKRRRSWSRSDSSDDDDERRQSNHRSRQRHRSRSNSQSRSQSCSHKEETRIVKQPAKDVVVQSQNAGEQEDKLFEFDRVGDRDNQFFGSTYAHDQPLYELATRRNLRTGAWVSQARPKYTSSDMPGKEKYNQNGDRYFSLQARKLEKNARQKRLYLAYSEKRLSRATAEDKLDQPSQAANLVVTHRPPEMAYIPLDPILDVVSDSMDEVSNSSNGMNGILLTDGQSVEQHLVERSKLLNSAVAANPHIIDSWLDLMAFQEQTMRLQANTKRLSSAMKASIAEKQAAILARALANNPQSRELHCVKLNMSLQTQTSGEGGDMESFQRQLESLLSEDVTNSELWIKLLQSRHQHFGSFSMQAVRDLYARIITVLRKECANAAETATELAPPVPDASEIAKISTQAGELSVSLLDFHFLMCQFEKRAGFIERSIAQLQALIDFTFNGSAVVDRSSNKEDHLELLRKFALRWNKEGTLAVGDEWSGKTELSSGVLLEENSPKPSPGQLQDYIQKNCVTTVDQVNPPEVLRTEKHRQSLLSASAAYQRRSRKNDGKGAAGSKNDNNEVDSDSSTSDDSEAESRRGGKLIYSNLHGYRINIDDANDTKEYERILAELRGTENARARQAQLLEKEKMKRAVLAETKSQVGDQRASYDSVDGNDRYLQWLNREEVQTQMQWAPLRSNNPLHQNLIEEQPDRATLTEEIQPFLFPVPKAYQWRLIVEILQICGVEWRGEYSWETSLPACESMYSDSPADYELLVAPILSVVDPQVGNSDKHKLFLDPCDRKKLLERALLGDIAVNRDVLCDPSRVEFVRRVFSQALDIFRDTDEDFESALKCLWIGFEAELSRSIGAPEESIAYCRHLSRILAKRGTDGDTDFNVLHAYAKLEFTLGNERQVRRICENALKSLGELSINNMRSARAFHRFVFLRARLEMWPSSGERKKPGDYGQLRLLRCLYALWSARQPGKLGDKGKETLVTIAKKYKNRIRDYLHEQLMSDPSTKTDLIAKYRADLHLAVRQCDESAVQSSKASLRSSCWVGYCLHNLALIVYAYDGFDAACREYRQAFSNADHGACSHVAWMWTCFLEFMQQHQVSGLSPVLAPRVWRSSVGEAVEKYPTNEIFLRLFVDAETGNTISQVLRNYFLRVEKRWQRHFDSPELVEWLFALLCEFYRVERAATIKELSKSAESGIDRSSHPTCCLFHRWGMNLTAVNRIRQMFENMVNQIRTKGSALCWGLYMRFEVALGKVDAAKKVLYRGIAACAWSKALYMDGLRVLRAYLSEDECQELLAFMEAKELNLRVDFD</sequence>
<evidence type="ECO:0000256" key="4">
    <source>
        <dbReference type="SAM" id="MobiDB-lite"/>
    </source>
</evidence>
<accession>W2QBU1</accession>
<dbReference type="GO" id="GO:1902369">
    <property type="term" value="P:negative regulation of RNA catabolic process"/>
    <property type="evidence" value="ECO:0007669"/>
    <property type="project" value="TreeGrafter"/>
</dbReference>
<name>W2QBU1_PHYN3</name>
<dbReference type="Gene3D" id="1.25.40.10">
    <property type="entry name" value="Tetratricopeptide repeat domain"/>
    <property type="match status" value="1"/>
</dbReference>
<feature type="region of interest" description="Disordered" evidence="4">
    <location>
        <begin position="35"/>
        <end position="166"/>
    </location>
</feature>
<feature type="compositionally biased region" description="Basic residues" evidence="4">
    <location>
        <begin position="100"/>
        <end position="116"/>
    </location>
</feature>
<dbReference type="GeneID" id="20180545"/>
<evidence type="ECO:0000256" key="3">
    <source>
        <dbReference type="ARBA" id="ARBA00023242"/>
    </source>
</evidence>
<evidence type="ECO:0000313" key="5">
    <source>
        <dbReference type="EMBL" id="ETN10311.1"/>
    </source>
</evidence>
<dbReference type="Proteomes" id="UP000018817">
    <property type="component" value="Unassembled WGS sequence"/>
</dbReference>
<dbReference type="Pfam" id="PF08424">
    <property type="entry name" value="NRDE-2"/>
    <property type="match status" value="1"/>
</dbReference>
<comment type="subcellular location">
    <subcellularLocation>
        <location evidence="1">Nucleus</location>
    </subcellularLocation>
</comment>
<dbReference type="GO" id="GO:0071013">
    <property type="term" value="C:catalytic step 2 spliceosome"/>
    <property type="evidence" value="ECO:0007669"/>
    <property type="project" value="TreeGrafter"/>
</dbReference>